<sequence>MATSFTAFYLKHTHFLNIHQIITLGIDYFLHIKFIFIKKISLIKACCQSHHKKSKPPKSVWTLAFFVIC</sequence>
<evidence type="ECO:0000313" key="1">
    <source>
        <dbReference type="EMBL" id="RHK05697.1"/>
    </source>
</evidence>
<reference evidence="1 2" key="1">
    <citation type="submission" date="2018-08" db="EMBL/GenBank/DDBJ databases">
        <title>A genome reference for cultivated species of the human gut microbiota.</title>
        <authorList>
            <person name="Zou Y."/>
            <person name="Xue W."/>
            <person name="Luo G."/>
        </authorList>
    </citation>
    <scope>NUCLEOTIDE SEQUENCE [LARGE SCALE GENOMIC DNA]</scope>
    <source>
        <strain evidence="1 2">AF48-16</strain>
    </source>
</reference>
<accession>A0A415EQR3</accession>
<protein>
    <submittedName>
        <fullName evidence="1">Uncharacterized protein</fullName>
    </submittedName>
</protein>
<evidence type="ECO:0000313" key="2">
    <source>
        <dbReference type="Proteomes" id="UP000286288"/>
    </source>
</evidence>
<dbReference type="Proteomes" id="UP000286288">
    <property type="component" value="Unassembled WGS sequence"/>
</dbReference>
<gene>
    <name evidence="1" type="ORF">DW084_12215</name>
</gene>
<organism evidence="1 2">
    <name type="scientific">Enterococcus casseliflavus</name>
    <name type="common">Enterococcus flavescens</name>
    <dbReference type="NCBI Taxonomy" id="37734"/>
    <lineage>
        <taxon>Bacteria</taxon>
        <taxon>Bacillati</taxon>
        <taxon>Bacillota</taxon>
        <taxon>Bacilli</taxon>
        <taxon>Lactobacillales</taxon>
        <taxon>Enterococcaceae</taxon>
        <taxon>Enterococcus</taxon>
    </lineage>
</organism>
<proteinExistence type="predicted"/>
<dbReference type="AlphaFoldDB" id="A0A415EQR3"/>
<name>A0A415EQR3_ENTCA</name>
<dbReference type="EMBL" id="QRMZ01000016">
    <property type="protein sequence ID" value="RHK05697.1"/>
    <property type="molecule type" value="Genomic_DNA"/>
</dbReference>
<comment type="caution">
    <text evidence="1">The sequence shown here is derived from an EMBL/GenBank/DDBJ whole genome shotgun (WGS) entry which is preliminary data.</text>
</comment>